<reference evidence="8" key="1">
    <citation type="submission" date="2024-01" db="EMBL/GenBank/DDBJ databases">
        <title>GRCr8: a new rat reference genome assembly contstructed from accurate long reads and long range scaffolding.</title>
        <authorList>
            <person name="Doris P.A."/>
            <person name="Kalbfleisch T."/>
            <person name="Li K."/>
            <person name="Howe K."/>
            <person name="Wood J."/>
        </authorList>
    </citation>
    <scope>NUCLEOTIDE SEQUENCE [LARGE SCALE GENOMIC DNA]</scope>
    <source>
        <strain evidence="8">Brown Norway</strain>
    </source>
</reference>
<dbReference type="GO" id="GO:0035243">
    <property type="term" value="F:protein-arginine omega-N symmetric methyltransferase activity"/>
    <property type="evidence" value="ECO:0000318"/>
    <property type="project" value="GO_Central"/>
</dbReference>
<dbReference type="EC" id="2.1.1.320" evidence="7"/>
<dbReference type="Pfam" id="PF02636">
    <property type="entry name" value="Methyltransf_28"/>
    <property type="match status" value="1"/>
</dbReference>
<dbReference type="GO" id="GO:0032981">
    <property type="term" value="P:mitochondrial respiratory chain complex I assembly"/>
    <property type="evidence" value="ECO:0000318"/>
    <property type="project" value="GO_Central"/>
</dbReference>
<evidence type="ECO:0000256" key="6">
    <source>
        <dbReference type="ARBA" id="ARBA00048612"/>
    </source>
</evidence>
<evidence type="ECO:0000256" key="5">
    <source>
        <dbReference type="ARBA" id="ARBA00023128"/>
    </source>
</evidence>
<keyword evidence="3 7" id="KW-0489">Methyltransferase</keyword>
<dbReference type="InterPro" id="IPR003788">
    <property type="entry name" value="NDUFAF7"/>
</dbReference>
<evidence type="ECO:0000256" key="1">
    <source>
        <dbReference type="ARBA" id="ARBA00004173"/>
    </source>
</evidence>
<dbReference type="Ensembl" id="ENSRNOT00000041833.6">
    <property type="protein sequence ID" value="ENSRNOP00000093887.2"/>
    <property type="gene ID" value="ENSRNOG00000033638.6"/>
</dbReference>
<evidence type="ECO:0000256" key="2">
    <source>
        <dbReference type="ARBA" id="ARBA00005891"/>
    </source>
</evidence>
<evidence type="ECO:0000313" key="9">
    <source>
        <dbReference type="Proteomes" id="UP000002494"/>
    </source>
</evidence>
<reference evidence="8" key="3">
    <citation type="submission" date="2025-09" db="UniProtKB">
        <authorList>
            <consortium name="Ensembl"/>
        </authorList>
    </citation>
    <scope>IDENTIFICATION</scope>
    <source>
        <strain evidence="8">Brown Norway</strain>
    </source>
</reference>
<organism evidence="8 9">
    <name type="scientific">Rattus norvegicus</name>
    <name type="common">Rat</name>
    <dbReference type="NCBI Taxonomy" id="10116"/>
    <lineage>
        <taxon>Eukaryota</taxon>
        <taxon>Metazoa</taxon>
        <taxon>Chordata</taxon>
        <taxon>Craniata</taxon>
        <taxon>Vertebrata</taxon>
        <taxon>Euteleostomi</taxon>
        <taxon>Mammalia</taxon>
        <taxon>Eutheria</taxon>
        <taxon>Euarchontoglires</taxon>
        <taxon>Glires</taxon>
        <taxon>Rodentia</taxon>
        <taxon>Myomorpha</taxon>
        <taxon>Muroidea</taxon>
        <taxon>Muridae</taxon>
        <taxon>Murinae</taxon>
        <taxon>Rattus</taxon>
    </lineage>
</organism>
<evidence type="ECO:0000256" key="4">
    <source>
        <dbReference type="ARBA" id="ARBA00022679"/>
    </source>
</evidence>
<dbReference type="OrthoDB" id="438553at2759"/>
<dbReference type="InterPro" id="IPR029063">
    <property type="entry name" value="SAM-dependent_MTases_sf"/>
</dbReference>
<dbReference type="GlyGen" id="A0A8I6AKW7">
    <property type="glycosylation" value="1 site"/>
</dbReference>
<comment type="function">
    <text evidence="7">Arginine methyltransferase involved in the assembly or stability of mitochondrial NADH:ubiquinone oxidoreductase complex (complex I).</text>
</comment>
<dbReference type="PANTHER" id="PTHR12049:SF7">
    <property type="entry name" value="PROTEIN ARGININE METHYLTRANSFERASE NDUFAF7, MITOCHONDRIAL"/>
    <property type="match status" value="1"/>
</dbReference>
<dbReference type="AlphaFoldDB" id="A0A8I6AKW7"/>
<sequence length="407" mass="45022">MIGMNALGRRCVARTGIPSIWRGKCFSSGNEPAESNQVTPMLQHLMYKIKSTGPITVAEYMKEVLTNPAKGYYVHHGMLGEKGDFITSPEISQIFGELLGVWFVSEWMASGKSTAFKLVELGPGRGTLTADILRVFSQLGSVLKTCDISIHLVKVSQKLSEIQALTLTEEKVPLERDAESPVYMKGVTKSGIPISWYRDLKDVPTGYCFYLAHRKTPHGWREVFIDIDPQAPDKLRFVLAPCATPAEAFIQRDERREHVEVFPDAGVVIQELSHHIASTGGAVLIADYGHDGMKTDTFRGFYEHQLHDVLIAPGTADLTADVDFSYLCRMAQGRVASLGPVEQRTFLKIMGINVQLKVLLDKTGDPSLQQQLLRGYNILHVGSQGRNACQSEAPSSSVPGFDELVWQ</sequence>
<dbReference type="SUPFAM" id="SSF53335">
    <property type="entry name" value="S-adenosyl-L-methionine-dependent methyltransferases"/>
    <property type="match status" value="1"/>
</dbReference>
<dbReference type="InterPro" id="IPR038375">
    <property type="entry name" value="NDUFAF7_sf"/>
</dbReference>
<dbReference type="GeneTree" id="ENSGT00390000001588"/>
<comment type="subcellular location">
    <subcellularLocation>
        <location evidence="1 7">Mitochondrion</location>
    </subcellularLocation>
</comment>
<dbReference type="GO" id="GO:0005739">
    <property type="term" value="C:mitochondrion"/>
    <property type="evidence" value="ECO:0000318"/>
    <property type="project" value="GO_Central"/>
</dbReference>
<proteinExistence type="inferred from homology"/>
<comment type="catalytic activity">
    <reaction evidence="6 7">
        <text>L-arginyl-[protein] + 2 S-adenosyl-L-methionine = N(omega),N(omega)'-dimethyl-L-arginyl-[protein] + 2 S-adenosyl-L-homocysteine + 2 H(+)</text>
        <dbReference type="Rhea" id="RHEA:48108"/>
        <dbReference type="Rhea" id="RHEA-COMP:10532"/>
        <dbReference type="Rhea" id="RHEA-COMP:11992"/>
        <dbReference type="ChEBI" id="CHEBI:15378"/>
        <dbReference type="ChEBI" id="CHEBI:29965"/>
        <dbReference type="ChEBI" id="CHEBI:57856"/>
        <dbReference type="ChEBI" id="CHEBI:59789"/>
        <dbReference type="ChEBI" id="CHEBI:88221"/>
        <dbReference type="EC" id="2.1.1.320"/>
    </reaction>
</comment>
<evidence type="ECO:0000313" key="10">
    <source>
        <dbReference type="RGD" id="15004048"/>
    </source>
</evidence>
<dbReference type="RGD" id="15004048">
    <property type="gene designation" value="AABR07025743.1"/>
</dbReference>
<protein>
    <recommendedName>
        <fullName evidence="7">Protein arginine methyltransferase NDUFAF7</fullName>
        <ecNumber evidence="7">2.1.1.320</ecNumber>
    </recommendedName>
</protein>
<keyword evidence="4 7" id="KW-0808">Transferase</keyword>
<dbReference type="GO" id="GO:0032259">
    <property type="term" value="P:methylation"/>
    <property type="evidence" value="ECO:0007669"/>
    <property type="project" value="UniProtKB-KW"/>
</dbReference>
<dbReference type="AGR" id="RGD:15004048"/>
<dbReference type="Proteomes" id="UP000002494">
    <property type="component" value="Chromosome 16"/>
</dbReference>
<evidence type="ECO:0000256" key="3">
    <source>
        <dbReference type="ARBA" id="ARBA00022603"/>
    </source>
</evidence>
<keyword evidence="5 7" id="KW-0496">Mitochondrion</keyword>
<accession>A0A8I6AKW7</accession>
<dbReference type="PANTHER" id="PTHR12049">
    <property type="entry name" value="PROTEIN ARGININE METHYLTRANSFERASE NDUFAF7, MITOCHONDRIAL"/>
    <property type="match status" value="1"/>
</dbReference>
<evidence type="ECO:0000313" key="8">
    <source>
        <dbReference type="Ensembl" id="ENSRNOP00000093887.2"/>
    </source>
</evidence>
<dbReference type="Gene3D" id="3.40.50.12710">
    <property type="match status" value="1"/>
</dbReference>
<reference evidence="8" key="2">
    <citation type="submission" date="2025-08" db="UniProtKB">
        <authorList>
            <consortium name="Ensembl"/>
        </authorList>
    </citation>
    <scope>IDENTIFICATION</scope>
    <source>
        <strain evidence="8">Brown Norway</strain>
    </source>
</reference>
<keyword evidence="9" id="KW-1185">Reference proteome</keyword>
<evidence type="ECO:0000256" key="7">
    <source>
        <dbReference type="RuleBase" id="RU364114"/>
    </source>
</evidence>
<dbReference type="OMA" id="CATHKET"/>
<gene>
    <name evidence="8 10" type="primary">AABR07025743.1</name>
</gene>
<name>A0A8I6AKW7_RAT</name>
<comment type="similarity">
    <text evidence="2 7">Belongs to the NDUFAF7 family.</text>
</comment>